<evidence type="ECO:0000259" key="1">
    <source>
        <dbReference type="Pfam" id="PF13476"/>
    </source>
</evidence>
<feature type="domain" description="Rad50/SbcC-type AAA" evidence="1">
    <location>
        <begin position="9"/>
        <end position="208"/>
    </location>
</feature>
<dbReference type="PANTHER" id="PTHR32114:SF2">
    <property type="entry name" value="ABC TRANSPORTER ABCH.3"/>
    <property type="match status" value="1"/>
</dbReference>
<organism evidence="2 3">
    <name type="scientific">Cupriavidus taiwanensis</name>
    <dbReference type="NCBI Taxonomy" id="164546"/>
    <lineage>
        <taxon>Bacteria</taxon>
        <taxon>Pseudomonadati</taxon>
        <taxon>Pseudomonadota</taxon>
        <taxon>Betaproteobacteria</taxon>
        <taxon>Burkholderiales</taxon>
        <taxon>Burkholderiaceae</taxon>
        <taxon>Cupriavidus</taxon>
    </lineage>
</organism>
<dbReference type="Proteomes" id="UP000255505">
    <property type="component" value="Chromosome I"/>
</dbReference>
<dbReference type="InterPro" id="IPR038729">
    <property type="entry name" value="Rad50/SbcC_AAA"/>
</dbReference>
<dbReference type="SUPFAM" id="SSF52540">
    <property type="entry name" value="P-loop containing nucleoside triphosphate hydrolases"/>
    <property type="match status" value="1"/>
</dbReference>
<sequence length="772" mass="85590">MSAPSLAGLVIENLRGSLTPFKLAFEKGKKLTIIYGENGTGKSTVADAFDLLGNGKVGSLDTRGLGATRKYWHSVGKTPADVKVTLETSVGKCVVSLGKTDVVVSNEALRPKVAVLRRSQILGLIEAKPAERYKEISRFVDVSGVEASETTLRKLILDKAREYDVATTRVFENKSEIERFWVQAGSPRSDAIAWARQEVQKDQSNLDQRKAAVDRLITLWDGLSAHPQKADALASQLTISEASLIEAKHELATLKDSVASDYLAVLDILKAAQTHFHKHPNPAVCPLCESSEKVVGLADEVDRRIQSQGLYSKLETAITTVAAKQSAVDLARQRMDDSKTAAVEDANELQAYCNEAEIPAEVVTPAFPMPVEVAQWADWIAAHRDERDQWSSISDGCVADKKFISTLRTSLDALQVNEKRARELEALLPRLRRMLEVVEQERKRFTDAILSAISARVGELYEVIHPGEGLNKIALALDAAKRASLEIATEFAGRHDTPPQAYFSDSHLDTLGLCVFLALAEREDPEGKLLVLDDVLGSVDEPHVDRIIEMIYDVIAKFRHCLVTTHYGPWRHKYRWGWLKNGQCQFVELARWSLKSGISRRGSYPETERLRNLLQDSSPDYQAICAKSGVILEAVLDFLTQLYECSVPRRAAGAYTLGDLLPAIDGKLRKALRVEHRHVDTEGTVTYRDRVLEPHLVELTRIAQVRNVAGCHFNALSFELLDSDAIAFGTEVLALVDALVDHEVGWPRNQKSGSYWSTAGDTRRLHPLKKPS</sequence>
<dbReference type="PANTHER" id="PTHR32114">
    <property type="entry name" value="ABC TRANSPORTER ABCH.3"/>
    <property type="match status" value="1"/>
</dbReference>
<dbReference type="InterPro" id="IPR027417">
    <property type="entry name" value="P-loop_NTPase"/>
</dbReference>
<dbReference type="GO" id="GO:0016887">
    <property type="term" value="F:ATP hydrolysis activity"/>
    <property type="evidence" value="ECO:0007669"/>
    <property type="project" value="InterPro"/>
</dbReference>
<dbReference type="Gene3D" id="3.40.50.300">
    <property type="entry name" value="P-loop containing nucleotide triphosphate hydrolases"/>
    <property type="match status" value="2"/>
</dbReference>
<dbReference type="RefSeq" id="WP_115660988.1">
    <property type="nucleotide sequence ID" value="NZ_LT991976.1"/>
</dbReference>
<evidence type="ECO:0000313" key="2">
    <source>
        <dbReference type="EMBL" id="SPK70831.1"/>
    </source>
</evidence>
<protein>
    <recommendedName>
        <fullName evidence="1">Rad50/SbcC-type AAA domain-containing protein</fullName>
    </recommendedName>
</protein>
<proteinExistence type="predicted"/>
<gene>
    <name evidence="2" type="ORF">CT19425_30055</name>
</gene>
<name>A0A375IAC0_9BURK</name>
<dbReference type="EMBL" id="LT991976">
    <property type="protein sequence ID" value="SPK70831.1"/>
    <property type="molecule type" value="Genomic_DNA"/>
</dbReference>
<evidence type="ECO:0000313" key="3">
    <source>
        <dbReference type="Proteomes" id="UP000255505"/>
    </source>
</evidence>
<dbReference type="GO" id="GO:0006302">
    <property type="term" value="P:double-strand break repair"/>
    <property type="evidence" value="ECO:0007669"/>
    <property type="project" value="InterPro"/>
</dbReference>
<reference evidence="2 3" key="1">
    <citation type="submission" date="2018-01" db="EMBL/GenBank/DDBJ databases">
        <authorList>
            <person name="Gaut B.S."/>
            <person name="Morton B.R."/>
            <person name="Clegg M.T."/>
            <person name="Duvall M.R."/>
        </authorList>
    </citation>
    <scope>NUCLEOTIDE SEQUENCE [LARGE SCALE GENOMIC DNA]</scope>
    <source>
        <strain evidence="2">Cupriavidus taiwanensis LMG 19425</strain>
    </source>
</reference>
<dbReference type="AlphaFoldDB" id="A0A375IAC0"/>
<dbReference type="Pfam" id="PF13476">
    <property type="entry name" value="AAA_23"/>
    <property type="match status" value="1"/>
</dbReference>
<accession>A0A375IAC0</accession>